<dbReference type="AlphaFoldDB" id="A0A512NLL1"/>
<evidence type="ECO:0008006" key="3">
    <source>
        <dbReference type="Google" id="ProtNLM"/>
    </source>
</evidence>
<comment type="caution">
    <text evidence="1">The sequence shown here is derived from an EMBL/GenBank/DDBJ whole genome shotgun (WGS) entry which is preliminary data.</text>
</comment>
<evidence type="ECO:0000313" key="1">
    <source>
        <dbReference type="EMBL" id="GEP59835.1"/>
    </source>
</evidence>
<evidence type="ECO:0000313" key="2">
    <source>
        <dbReference type="Proteomes" id="UP000321058"/>
    </source>
</evidence>
<gene>
    <name evidence="1" type="ORF">RSO01_70010</name>
</gene>
<keyword evidence="2" id="KW-1185">Reference proteome</keyword>
<organism evidence="1 2">
    <name type="scientific">Reyranella soli</name>
    <dbReference type="NCBI Taxonomy" id="1230389"/>
    <lineage>
        <taxon>Bacteria</taxon>
        <taxon>Pseudomonadati</taxon>
        <taxon>Pseudomonadota</taxon>
        <taxon>Alphaproteobacteria</taxon>
        <taxon>Hyphomicrobiales</taxon>
        <taxon>Reyranellaceae</taxon>
        <taxon>Reyranella</taxon>
    </lineage>
</organism>
<accession>A0A512NLL1</accession>
<reference evidence="1 2" key="1">
    <citation type="submission" date="2019-07" db="EMBL/GenBank/DDBJ databases">
        <title>Whole genome shotgun sequence of Reyranella soli NBRC 108950.</title>
        <authorList>
            <person name="Hosoyama A."/>
            <person name="Uohara A."/>
            <person name="Ohji S."/>
            <person name="Ichikawa N."/>
        </authorList>
    </citation>
    <scope>NUCLEOTIDE SEQUENCE [LARGE SCALE GENOMIC DNA]</scope>
    <source>
        <strain evidence="1 2">NBRC 108950</strain>
    </source>
</reference>
<dbReference type="EMBL" id="BKAJ01000141">
    <property type="protein sequence ID" value="GEP59835.1"/>
    <property type="molecule type" value="Genomic_DNA"/>
</dbReference>
<proteinExistence type="predicted"/>
<sequence length="62" mass="6181">MAGPLAGNALAGGAAKAVVEADGYKRVVVLGPGPSGTWRVKGHRGHTEVLLTVDEAGSVTLD</sequence>
<name>A0A512NLL1_9HYPH</name>
<protein>
    <recommendedName>
        <fullName evidence="3">PepSY domain-containing protein</fullName>
    </recommendedName>
</protein>
<dbReference type="Proteomes" id="UP000321058">
    <property type="component" value="Unassembled WGS sequence"/>
</dbReference>